<sequence>MSDNNSFEIPFDLGASCLASFDEHDENDASNLDANQHDDRDAPTAPSPITIYDSDDSATDGGKPSSSVNPLILFGRKELQTCKQTKGNGGIEADDGACTSKVRPQTTEGVVEDEDQVMEPVEPNQEPVEPNQEPQEQGGTREAVVYRLDDENRTLMAPAERFSFAMRMMKLREERLLHALFQVIMHGHNPVSPHPLVAEVLDDIYYFNDLGFYERYGNLSQEIRRNRLDLEDIRQRQERYTRDISDTRRGEDLDEFAGLDWLDR</sequence>
<dbReference type="Proteomes" id="UP001234581">
    <property type="component" value="Unassembled WGS sequence"/>
</dbReference>
<dbReference type="AlphaFoldDB" id="A0AAD7URR1"/>
<accession>A0AAD7URR1</accession>
<evidence type="ECO:0000313" key="3">
    <source>
        <dbReference type="Proteomes" id="UP001234581"/>
    </source>
</evidence>
<dbReference type="RefSeq" id="XP_058336322.1">
    <property type="nucleotide sequence ID" value="XM_058492915.1"/>
</dbReference>
<gene>
    <name evidence="2" type="ORF">O0I10_013055</name>
</gene>
<feature type="region of interest" description="Disordered" evidence="1">
    <location>
        <begin position="85"/>
        <end position="140"/>
    </location>
</feature>
<evidence type="ECO:0000313" key="2">
    <source>
        <dbReference type="EMBL" id="KAJ8651407.1"/>
    </source>
</evidence>
<protein>
    <submittedName>
        <fullName evidence="2">Uncharacterized protein</fullName>
    </submittedName>
</protein>
<proteinExistence type="predicted"/>
<organism evidence="2 3">
    <name type="scientific">Lichtheimia ornata</name>
    <dbReference type="NCBI Taxonomy" id="688661"/>
    <lineage>
        <taxon>Eukaryota</taxon>
        <taxon>Fungi</taxon>
        <taxon>Fungi incertae sedis</taxon>
        <taxon>Mucoromycota</taxon>
        <taxon>Mucoromycotina</taxon>
        <taxon>Mucoromycetes</taxon>
        <taxon>Mucorales</taxon>
        <taxon>Lichtheimiaceae</taxon>
        <taxon>Lichtheimia</taxon>
    </lineage>
</organism>
<evidence type="ECO:0000256" key="1">
    <source>
        <dbReference type="SAM" id="MobiDB-lite"/>
    </source>
</evidence>
<dbReference type="EMBL" id="JARTCD010000219">
    <property type="protein sequence ID" value="KAJ8651407.1"/>
    <property type="molecule type" value="Genomic_DNA"/>
</dbReference>
<feature type="region of interest" description="Disordered" evidence="1">
    <location>
        <begin position="22"/>
        <end position="69"/>
    </location>
</feature>
<dbReference type="GeneID" id="83220366"/>
<keyword evidence="3" id="KW-1185">Reference proteome</keyword>
<feature type="compositionally biased region" description="Low complexity" evidence="1">
    <location>
        <begin position="119"/>
        <end position="137"/>
    </location>
</feature>
<comment type="caution">
    <text evidence="2">The sequence shown here is derived from an EMBL/GenBank/DDBJ whole genome shotgun (WGS) entry which is preliminary data.</text>
</comment>
<name>A0AAD7URR1_9FUNG</name>
<reference evidence="2 3" key="1">
    <citation type="submission" date="2023-03" db="EMBL/GenBank/DDBJ databases">
        <title>Genome sequence of Lichtheimia ornata CBS 291.66.</title>
        <authorList>
            <person name="Mohabir J.T."/>
            <person name="Shea T.P."/>
            <person name="Kurbessoian T."/>
            <person name="Berby B."/>
            <person name="Fontaine J."/>
            <person name="Livny J."/>
            <person name="Gnirke A."/>
            <person name="Stajich J.E."/>
            <person name="Cuomo C.A."/>
        </authorList>
    </citation>
    <scope>NUCLEOTIDE SEQUENCE [LARGE SCALE GENOMIC DNA]</scope>
    <source>
        <strain evidence="2">CBS 291.66</strain>
    </source>
</reference>